<evidence type="ECO:0000256" key="8">
    <source>
        <dbReference type="ARBA" id="ARBA00022843"/>
    </source>
</evidence>
<evidence type="ECO:0000256" key="12">
    <source>
        <dbReference type="ARBA" id="ARBA00023163"/>
    </source>
</evidence>
<evidence type="ECO:0000313" key="17">
    <source>
        <dbReference type="EMBL" id="GAU98332.1"/>
    </source>
</evidence>
<proteinExistence type="inferred from homology"/>
<dbReference type="STRING" id="947166.A0A1D1VE36"/>
<evidence type="ECO:0000256" key="9">
    <source>
        <dbReference type="ARBA" id="ARBA00023015"/>
    </source>
</evidence>
<keyword evidence="12" id="KW-0804">Transcription</keyword>
<keyword evidence="8" id="KW-0832">Ubl conjugation</keyword>
<evidence type="ECO:0000256" key="1">
    <source>
        <dbReference type="ARBA" id="ARBA00004123"/>
    </source>
</evidence>
<evidence type="ECO:0000256" key="14">
    <source>
        <dbReference type="PROSITE-ProRule" id="PRU00042"/>
    </source>
</evidence>
<evidence type="ECO:0000256" key="6">
    <source>
        <dbReference type="ARBA" id="ARBA00022771"/>
    </source>
</evidence>
<feature type="region of interest" description="Disordered" evidence="15">
    <location>
        <begin position="1"/>
        <end position="25"/>
    </location>
</feature>
<keyword evidence="3" id="KW-0597">Phosphoprotein</keyword>
<comment type="subcellular location">
    <subcellularLocation>
        <location evidence="1">Nucleus</location>
    </subcellularLocation>
</comment>
<feature type="domain" description="C2H2-type" evidence="16">
    <location>
        <begin position="349"/>
        <end position="378"/>
    </location>
</feature>
<comment type="similarity">
    <text evidence="2">Belongs to the krueppel C2H2-type zinc-finger protein family.</text>
</comment>
<keyword evidence="7" id="KW-0862">Zinc</keyword>
<feature type="domain" description="C2H2-type" evidence="16">
    <location>
        <begin position="379"/>
        <end position="408"/>
    </location>
</feature>
<keyword evidence="6 14" id="KW-0863">Zinc-finger</keyword>
<keyword evidence="10" id="KW-0238">DNA-binding</keyword>
<evidence type="ECO:0000256" key="4">
    <source>
        <dbReference type="ARBA" id="ARBA00022723"/>
    </source>
</evidence>
<keyword evidence="11" id="KW-0010">Activator</keyword>
<evidence type="ECO:0000256" key="7">
    <source>
        <dbReference type="ARBA" id="ARBA00022833"/>
    </source>
</evidence>
<gene>
    <name evidence="17" type="primary">RvY_09493-1</name>
    <name evidence="17" type="synonym">RvY_09493.1</name>
    <name evidence="17" type="ORF">RvY_09493</name>
</gene>
<dbReference type="PROSITE" id="PS00028">
    <property type="entry name" value="ZINC_FINGER_C2H2_1"/>
    <property type="match status" value="3"/>
</dbReference>
<evidence type="ECO:0000313" key="18">
    <source>
        <dbReference type="Proteomes" id="UP000186922"/>
    </source>
</evidence>
<dbReference type="PANTHER" id="PTHR23235:SF158">
    <property type="entry name" value="C2H2-TYPE DOMAIN-CONTAINING PROTEIN"/>
    <property type="match status" value="1"/>
</dbReference>
<dbReference type="GO" id="GO:0000981">
    <property type="term" value="F:DNA-binding transcription factor activity, RNA polymerase II-specific"/>
    <property type="evidence" value="ECO:0007669"/>
    <property type="project" value="TreeGrafter"/>
</dbReference>
<evidence type="ECO:0000259" key="16">
    <source>
        <dbReference type="PROSITE" id="PS50157"/>
    </source>
</evidence>
<keyword evidence="4" id="KW-0479">Metal-binding</keyword>
<dbReference type="EMBL" id="BDGG01000004">
    <property type="protein sequence ID" value="GAU98332.1"/>
    <property type="molecule type" value="Genomic_DNA"/>
</dbReference>
<dbReference type="PANTHER" id="PTHR23235">
    <property type="entry name" value="KRUEPPEL-LIKE TRANSCRIPTION FACTOR"/>
    <property type="match status" value="1"/>
</dbReference>
<comment type="caution">
    <text evidence="17">The sequence shown here is derived from an EMBL/GenBank/DDBJ whole genome shotgun (WGS) entry which is preliminary data.</text>
</comment>
<keyword evidence="18" id="KW-1185">Reference proteome</keyword>
<keyword evidence="13" id="KW-0539">Nucleus</keyword>
<dbReference type="Pfam" id="PF00096">
    <property type="entry name" value="zf-C2H2"/>
    <property type="match status" value="3"/>
</dbReference>
<dbReference type="AlphaFoldDB" id="A0A1D1VE36"/>
<evidence type="ECO:0000256" key="10">
    <source>
        <dbReference type="ARBA" id="ARBA00023125"/>
    </source>
</evidence>
<evidence type="ECO:0000256" key="15">
    <source>
        <dbReference type="SAM" id="MobiDB-lite"/>
    </source>
</evidence>
<protein>
    <recommendedName>
        <fullName evidence="16">C2H2-type domain-containing protein</fullName>
    </recommendedName>
</protein>
<reference evidence="17 18" key="1">
    <citation type="journal article" date="2016" name="Nat. Commun.">
        <title>Extremotolerant tardigrade genome and improved radiotolerance of human cultured cells by tardigrade-unique protein.</title>
        <authorList>
            <person name="Hashimoto T."/>
            <person name="Horikawa D.D."/>
            <person name="Saito Y."/>
            <person name="Kuwahara H."/>
            <person name="Kozuka-Hata H."/>
            <person name="Shin-I T."/>
            <person name="Minakuchi Y."/>
            <person name="Ohishi K."/>
            <person name="Motoyama A."/>
            <person name="Aizu T."/>
            <person name="Enomoto A."/>
            <person name="Kondo K."/>
            <person name="Tanaka S."/>
            <person name="Hara Y."/>
            <person name="Koshikawa S."/>
            <person name="Sagara H."/>
            <person name="Miura T."/>
            <person name="Yokobori S."/>
            <person name="Miyagawa K."/>
            <person name="Suzuki Y."/>
            <person name="Kubo T."/>
            <person name="Oyama M."/>
            <person name="Kohara Y."/>
            <person name="Fujiyama A."/>
            <person name="Arakawa K."/>
            <person name="Katayama T."/>
            <person name="Toyoda A."/>
            <person name="Kunieda T."/>
        </authorList>
    </citation>
    <scope>NUCLEOTIDE SEQUENCE [LARGE SCALE GENOMIC DNA]</scope>
    <source>
        <strain evidence="17 18">YOKOZUNA-1</strain>
    </source>
</reference>
<feature type="domain" description="C2H2-type" evidence="16">
    <location>
        <begin position="409"/>
        <end position="434"/>
    </location>
</feature>
<dbReference type="SMART" id="SM00355">
    <property type="entry name" value="ZnF_C2H2"/>
    <property type="match status" value="3"/>
</dbReference>
<sequence length="434" mass="48787">MDFTSSDPFQSPRKLPQGKNPDTVEYRQMTSLGMEVKDITDMWKDIEDFFYENGQNDISLAGSPTVSSTTPCLPNEGSSNAPIDLEQLLSDTLCQIPSQTFELQPQQQPPQPDGQPFVQNPHASHDFMRSSMCPPEKRDYQKILPYGANSHIPGSMAHYHSSVQSSDFGDLTIQQGMHGAGRSPFPPGEKLVYASVYQKLTIGTRDPNSPSSACRIKTEENRTELLNYIPRGLGPPHHIQISPPPTPESHHMQRGMPLDIPMGHFRNQPGPPLRQGLPYPSAYKGNPSGLPPDTYNHNICHSTQQSIVFNGNPSYQPQQPTSSFQNIFEGNLKNKRGRRSFGRKKVTTHACTHPGCAKTYTKSSHLKAHLRTHTGEKPYQCSWKGCGWKFARSDELTRHFRKHTGDRPFQCAHCERAFSRSDHLSLHQKRHVPM</sequence>
<dbReference type="FunFam" id="3.30.160.60:FF:000237">
    <property type="entry name" value="Krueppel-like factor 2"/>
    <property type="match status" value="1"/>
</dbReference>
<organism evidence="17 18">
    <name type="scientific">Ramazzottius varieornatus</name>
    <name type="common">Water bear</name>
    <name type="synonym">Tardigrade</name>
    <dbReference type="NCBI Taxonomy" id="947166"/>
    <lineage>
        <taxon>Eukaryota</taxon>
        <taxon>Metazoa</taxon>
        <taxon>Ecdysozoa</taxon>
        <taxon>Tardigrada</taxon>
        <taxon>Eutardigrada</taxon>
        <taxon>Parachela</taxon>
        <taxon>Hypsibioidea</taxon>
        <taxon>Ramazzottiidae</taxon>
        <taxon>Ramazzottius</taxon>
    </lineage>
</organism>
<dbReference type="GO" id="GO:0005634">
    <property type="term" value="C:nucleus"/>
    <property type="evidence" value="ECO:0007669"/>
    <property type="project" value="UniProtKB-SubCell"/>
</dbReference>
<evidence type="ECO:0000256" key="2">
    <source>
        <dbReference type="ARBA" id="ARBA00006991"/>
    </source>
</evidence>
<dbReference type="Proteomes" id="UP000186922">
    <property type="component" value="Unassembled WGS sequence"/>
</dbReference>
<dbReference type="OrthoDB" id="4748970at2759"/>
<dbReference type="InterPro" id="IPR013087">
    <property type="entry name" value="Znf_C2H2_type"/>
</dbReference>
<feature type="region of interest" description="Disordered" evidence="15">
    <location>
        <begin position="102"/>
        <end position="122"/>
    </location>
</feature>
<evidence type="ECO:0000256" key="13">
    <source>
        <dbReference type="ARBA" id="ARBA00023242"/>
    </source>
</evidence>
<dbReference type="GO" id="GO:0045893">
    <property type="term" value="P:positive regulation of DNA-templated transcription"/>
    <property type="evidence" value="ECO:0007669"/>
    <property type="project" value="UniProtKB-ARBA"/>
</dbReference>
<dbReference type="InterPro" id="IPR036236">
    <property type="entry name" value="Znf_C2H2_sf"/>
</dbReference>
<dbReference type="FunFam" id="3.30.160.60:FF:000018">
    <property type="entry name" value="Krueppel-like factor 15"/>
    <property type="match status" value="1"/>
</dbReference>
<dbReference type="GO" id="GO:0000978">
    <property type="term" value="F:RNA polymerase II cis-regulatory region sequence-specific DNA binding"/>
    <property type="evidence" value="ECO:0007669"/>
    <property type="project" value="TreeGrafter"/>
</dbReference>
<name>A0A1D1VE36_RAMVA</name>
<dbReference type="FunFam" id="3.30.160.60:FF:000358">
    <property type="entry name" value="zinc finger protein 24"/>
    <property type="match status" value="1"/>
</dbReference>
<keyword evidence="9" id="KW-0805">Transcription regulation</keyword>
<dbReference type="GO" id="GO:0008270">
    <property type="term" value="F:zinc ion binding"/>
    <property type="evidence" value="ECO:0007669"/>
    <property type="project" value="UniProtKB-KW"/>
</dbReference>
<dbReference type="Gene3D" id="3.30.160.60">
    <property type="entry name" value="Classic Zinc Finger"/>
    <property type="match status" value="3"/>
</dbReference>
<evidence type="ECO:0000256" key="5">
    <source>
        <dbReference type="ARBA" id="ARBA00022737"/>
    </source>
</evidence>
<evidence type="ECO:0000256" key="3">
    <source>
        <dbReference type="ARBA" id="ARBA00022553"/>
    </source>
</evidence>
<evidence type="ECO:0000256" key="11">
    <source>
        <dbReference type="ARBA" id="ARBA00023159"/>
    </source>
</evidence>
<keyword evidence="5" id="KW-0677">Repeat</keyword>
<accession>A0A1D1VE36</accession>
<dbReference type="PROSITE" id="PS50157">
    <property type="entry name" value="ZINC_FINGER_C2H2_2"/>
    <property type="match status" value="3"/>
</dbReference>
<dbReference type="SUPFAM" id="SSF57667">
    <property type="entry name" value="beta-beta-alpha zinc fingers"/>
    <property type="match status" value="2"/>
</dbReference>